<dbReference type="Proteomes" id="UP000005808">
    <property type="component" value="Unassembled WGS sequence"/>
</dbReference>
<organism evidence="3 4">
    <name type="scientific">Cupriavidus basilensis OR16</name>
    <dbReference type="NCBI Taxonomy" id="1127483"/>
    <lineage>
        <taxon>Bacteria</taxon>
        <taxon>Pseudomonadati</taxon>
        <taxon>Pseudomonadota</taxon>
        <taxon>Betaproteobacteria</taxon>
        <taxon>Burkholderiales</taxon>
        <taxon>Burkholderiaceae</taxon>
        <taxon>Cupriavidus</taxon>
    </lineage>
</organism>
<dbReference type="InterPro" id="IPR029058">
    <property type="entry name" value="AB_hydrolase_fold"/>
</dbReference>
<dbReference type="AlphaFoldDB" id="H1S8Z9"/>
<dbReference type="PANTHER" id="PTHR22946:SF9">
    <property type="entry name" value="POLYKETIDE TRANSFERASE AF380"/>
    <property type="match status" value="1"/>
</dbReference>
<dbReference type="Pfam" id="PF02129">
    <property type="entry name" value="Peptidase_S15"/>
    <property type="match status" value="1"/>
</dbReference>
<dbReference type="SUPFAM" id="SSF53474">
    <property type="entry name" value="alpha/beta-Hydrolases"/>
    <property type="match status" value="1"/>
</dbReference>
<dbReference type="InterPro" id="IPR050261">
    <property type="entry name" value="FrsA_esterase"/>
</dbReference>
<dbReference type="InterPro" id="IPR000383">
    <property type="entry name" value="Xaa-Pro-like_dom"/>
</dbReference>
<feature type="domain" description="Xaa-Pro dipeptidyl-peptidase-like" evidence="2">
    <location>
        <begin position="18"/>
        <end position="153"/>
    </location>
</feature>
<evidence type="ECO:0000313" key="4">
    <source>
        <dbReference type="Proteomes" id="UP000005808"/>
    </source>
</evidence>
<dbReference type="PANTHER" id="PTHR22946">
    <property type="entry name" value="DIENELACTONE HYDROLASE DOMAIN-CONTAINING PROTEIN-RELATED"/>
    <property type="match status" value="1"/>
</dbReference>
<dbReference type="PATRIC" id="fig|1127483.3.peg.4476"/>
<evidence type="ECO:0000259" key="2">
    <source>
        <dbReference type="Pfam" id="PF02129"/>
    </source>
</evidence>
<protein>
    <recommendedName>
        <fullName evidence="2">Xaa-Pro dipeptidyl-peptidase-like domain-containing protein</fullName>
    </recommendedName>
</protein>
<dbReference type="GO" id="GO:0052689">
    <property type="term" value="F:carboxylic ester hydrolase activity"/>
    <property type="evidence" value="ECO:0007669"/>
    <property type="project" value="UniProtKB-ARBA"/>
</dbReference>
<proteinExistence type="predicted"/>
<dbReference type="Gene3D" id="3.40.50.1820">
    <property type="entry name" value="alpha/beta hydrolase"/>
    <property type="match status" value="1"/>
</dbReference>
<comment type="caution">
    <text evidence="3">The sequence shown here is derived from an EMBL/GenBank/DDBJ whole genome shotgun (WGS) entry which is preliminary data.</text>
</comment>
<dbReference type="ESTHER" id="9burk-h1s8z9">
    <property type="family name" value="Xaa-Pro-like_dom"/>
</dbReference>
<dbReference type="EMBL" id="AHJE01000054">
    <property type="protein sequence ID" value="EHP41015.1"/>
    <property type="molecule type" value="Genomic_DNA"/>
</dbReference>
<gene>
    <name evidence="3" type="ORF">OR16_22373</name>
</gene>
<evidence type="ECO:0000313" key="3">
    <source>
        <dbReference type="EMBL" id="EHP41015.1"/>
    </source>
</evidence>
<dbReference type="Gene3D" id="1.10.10.800">
    <property type="match status" value="1"/>
</dbReference>
<name>H1S8Z9_9BURK</name>
<keyword evidence="1" id="KW-0378">Hydrolase</keyword>
<reference evidence="3 4" key="1">
    <citation type="journal article" date="2012" name="J. Bacteriol.">
        <title>De Novo Genome Project of Cupriavidus basilensis OR16.</title>
        <authorList>
            <person name="Cserhati M."/>
            <person name="Kriszt B."/>
            <person name="Szoboszlay S."/>
            <person name="Toth A."/>
            <person name="Szabo I."/>
            <person name="Tancsics A."/>
            <person name="Nagy I."/>
            <person name="Horvath B."/>
            <person name="Nagy I."/>
            <person name="Kukolya J."/>
        </authorList>
    </citation>
    <scope>NUCLEOTIDE SEQUENCE [LARGE SCALE GENOMIC DNA]</scope>
    <source>
        <strain evidence="3 4">OR16</strain>
    </source>
</reference>
<accession>H1S8Z9</accession>
<evidence type="ECO:0000256" key="1">
    <source>
        <dbReference type="ARBA" id="ARBA00022801"/>
    </source>
</evidence>
<sequence>MRTFFMQAEEHYIAAEGGIELHAWVFRAAAGTGPVPAITMAHGFSGLKYRGLRAYAERFAAAGFSVIVHDHRNFGLSGGEVRGDIDPWRQIADWRRVITYLETLDGIDRQRIGIWGTSYAGGHAVVLGATDARIKVVAAQVPIVSGYEQSLRRVAPDARTAQQALLNEDELAQLRGEAPMMQRVVSLDPAVRAVYRSKEMMEFHDAFEIPDGVDHSEFVTVRSTRLSQMYEPGQWISRIGPKPLLMVVAEHDTVTPTDLALAAYERAVEPKQLRIIGGGHFDAYRKEFEASSSAALSWYQKHLMPGTHV</sequence>